<sequence length="161" mass="18504">MEENEDVMIYGPVIMNAEVISYKNSWEEVTTVGISQGRQTEKAIAQENYPQIREFKEVTQKGLLYTLENQQVDAVIQDLRKAADVPEYPYKPLADRDYISYVLVADKDFVQTEAFSDFIESYNKAAEKLNNPDHLAEKLGVDQEWLQETSVEFLPLQESGE</sequence>
<reference evidence="1" key="2">
    <citation type="submission" date="2021-04" db="EMBL/GenBank/DDBJ databases">
        <authorList>
            <person name="Gilroy R."/>
        </authorList>
    </citation>
    <scope>NUCLEOTIDE SEQUENCE</scope>
    <source>
        <strain evidence="1">ChiSxjej1B13-11762</strain>
    </source>
</reference>
<organism evidence="1 2">
    <name type="scientific">Candidatus Dorea gallistercoris</name>
    <dbReference type="NCBI Taxonomy" id="2838542"/>
    <lineage>
        <taxon>Bacteria</taxon>
        <taxon>Bacillati</taxon>
        <taxon>Bacillota</taxon>
        <taxon>Clostridia</taxon>
        <taxon>Lachnospirales</taxon>
        <taxon>Lachnospiraceae</taxon>
        <taxon>Dorea</taxon>
    </lineage>
</organism>
<evidence type="ECO:0000313" key="1">
    <source>
        <dbReference type="EMBL" id="HIW82821.1"/>
    </source>
</evidence>
<comment type="caution">
    <text evidence="1">The sequence shown here is derived from an EMBL/GenBank/DDBJ whole genome shotgun (WGS) entry which is preliminary data.</text>
</comment>
<dbReference type="EMBL" id="DXGF01000012">
    <property type="protein sequence ID" value="HIW82821.1"/>
    <property type="molecule type" value="Genomic_DNA"/>
</dbReference>
<dbReference type="Proteomes" id="UP000824263">
    <property type="component" value="Unassembled WGS sequence"/>
</dbReference>
<reference evidence="1" key="1">
    <citation type="journal article" date="2021" name="PeerJ">
        <title>Extensive microbial diversity within the chicken gut microbiome revealed by metagenomics and culture.</title>
        <authorList>
            <person name="Gilroy R."/>
            <person name="Ravi A."/>
            <person name="Getino M."/>
            <person name="Pursley I."/>
            <person name="Horton D.L."/>
            <person name="Alikhan N.F."/>
            <person name="Baker D."/>
            <person name="Gharbi K."/>
            <person name="Hall N."/>
            <person name="Watson M."/>
            <person name="Adriaenssens E.M."/>
            <person name="Foster-Nyarko E."/>
            <person name="Jarju S."/>
            <person name="Secka A."/>
            <person name="Antonio M."/>
            <person name="Oren A."/>
            <person name="Chaudhuri R.R."/>
            <person name="La Ragione R."/>
            <person name="Hildebrand F."/>
            <person name="Pallen M.J."/>
        </authorList>
    </citation>
    <scope>NUCLEOTIDE SEQUENCE</scope>
    <source>
        <strain evidence="1">ChiSxjej1B13-11762</strain>
    </source>
</reference>
<dbReference type="AlphaFoldDB" id="A0A9D1R6X0"/>
<name>A0A9D1R6X0_9FIRM</name>
<evidence type="ECO:0000313" key="2">
    <source>
        <dbReference type="Proteomes" id="UP000824263"/>
    </source>
</evidence>
<dbReference type="NCBIfam" id="NF040727">
    <property type="entry name" value="SBP_SaoB_CU"/>
    <property type="match status" value="1"/>
</dbReference>
<proteinExistence type="predicted"/>
<gene>
    <name evidence="1" type="ORF">H9873_00630</name>
</gene>
<protein>
    <submittedName>
        <fullName evidence="1">Uncharacterized protein</fullName>
    </submittedName>
</protein>
<accession>A0A9D1R6X0</accession>